<reference evidence="2" key="2">
    <citation type="submission" date="2019-10" db="EMBL/GenBank/DDBJ databases">
        <authorList>
            <consortium name="NCBI Pathogen Detection Project"/>
        </authorList>
    </citation>
    <scope>NUCLEOTIDE SEQUENCE</scope>
    <source>
        <strain evidence="2">Salmonella enterica</strain>
    </source>
</reference>
<keyword evidence="1" id="KW-1133">Transmembrane helix</keyword>
<evidence type="ECO:0000256" key="1">
    <source>
        <dbReference type="SAM" id="Phobius"/>
    </source>
</evidence>
<name>A0A6X8QE64_SALTM</name>
<dbReference type="AlphaFoldDB" id="A0A6X8QE64"/>
<protein>
    <submittedName>
        <fullName evidence="2">Uncharacterized protein</fullName>
    </submittedName>
</protein>
<proteinExistence type="predicted"/>
<organism evidence="2">
    <name type="scientific">Salmonella typhimurium</name>
    <dbReference type="NCBI Taxonomy" id="90371"/>
    <lineage>
        <taxon>Bacteria</taxon>
        <taxon>Pseudomonadati</taxon>
        <taxon>Pseudomonadota</taxon>
        <taxon>Gammaproteobacteria</taxon>
        <taxon>Enterobacterales</taxon>
        <taxon>Enterobacteriaceae</taxon>
        <taxon>Salmonella</taxon>
    </lineage>
</organism>
<accession>A0A6X8QE64</accession>
<dbReference type="EMBL" id="DAAFZF010000054">
    <property type="protein sequence ID" value="HAB2129238.1"/>
    <property type="molecule type" value="Genomic_DNA"/>
</dbReference>
<gene>
    <name evidence="2" type="ORF">GBV60_24440</name>
</gene>
<sequence>MMAFSNVHYVSIYQTVTSLTYVFVLLAFRPLIQLGDFASYDEATAPSAPAAPCHSSTFFSTSMSFVVSLIFSRPPMMRARPRSNAASGPPS</sequence>
<feature type="transmembrane region" description="Helical" evidence="1">
    <location>
        <begin position="48"/>
        <end position="72"/>
    </location>
</feature>
<feature type="transmembrane region" description="Helical" evidence="1">
    <location>
        <begin position="7"/>
        <end position="28"/>
    </location>
</feature>
<comment type="caution">
    <text evidence="2">The sequence shown here is derived from an EMBL/GenBank/DDBJ whole genome shotgun (WGS) entry which is preliminary data.</text>
</comment>
<reference evidence="2" key="1">
    <citation type="journal article" date="2018" name="Genome Biol.">
        <title>SKESA: strategic k-mer extension for scrupulous assemblies.</title>
        <authorList>
            <person name="Souvorov A."/>
            <person name="Agarwala R."/>
            <person name="Lipman D.J."/>
        </authorList>
    </citation>
    <scope>NUCLEOTIDE SEQUENCE</scope>
    <source>
        <strain evidence="2">Salmonella enterica</strain>
    </source>
</reference>
<evidence type="ECO:0000313" key="2">
    <source>
        <dbReference type="EMBL" id="HAB2129238.1"/>
    </source>
</evidence>
<keyword evidence="1" id="KW-0472">Membrane</keyword>
<keyword evidence="1" id="KW-0812">Transmembrane</keyword>